<evidence type="ECO:0000313" key="2">
    <source>
        <dbReference type="Proteomes" id="UP000537130"/>
    </source>
</evidence>
<protein>
    <recommendedName>
        <fullName evidence="3">Transglycosylase SLT domain-containing protein</fullName>
    </recommendedName>
</protein>
<dbReference type="EMBL" id="JACHWY010000001">
    <property type="protein sequence ID" value="MBB3046890.1"/>
    <property type="molecule type" value="Genomic_DNA"/>
</dbReference>
<dbReference type="AlphaFoldDB" id="A0A7W4W3Y0"/>
<keyword evidence="2" id="KW-1185">Reference proteome</keyword>
<dbReference type="Proteomes" id="UP000537130">
    <property type="component" value="Unassembled WGS sequence"/>
</dbReference>
<dbReference type="RefSeq" id="WP_183409547.1">
    <property type="nucleotide sequence ID" value="NZ_JACHWY010000001.1"/>
</dbReference>
<organism evidence="1 2">
    <name type="scientific">Litorivivens lipolytica</name>
    <dbReference type="NCBI Taxonomy" id="1524264"/>
    <lineage>
        <taxon>Bacteria</taxon>
        <taxon>Pseudomonadati</taxon>
        <taxon>Pseudomonadota</taxon>
        <taxon>Gammaproteobacteria</taxon>
        <taxon>Litorivivens</taxon>
    </lineage>
</organism>
<gene>
    <name evidence="1" type="ORF">FHR99_001126</name>
</gene>
<evidence type="ECO:0008006" key="3">
    <source>
        <dbReference type="Google" id="ProtNLM"/>
    </source>
</evidence>
<sequence>MMNAFELRDQIIGPTLRYLGVESSVAEELLLGTAALESELNPLHKDDAGLGIYQITPEQHRQIWDTYLAFKPDLASKVRGLASQHRFLEDPDSELSWNLSYATAIAWLIYQREEIVLPQLCDAAQLGQLWFKCFAKDQSQRQRERQFSGWLNQYRAELAVA</sequence>
<name>A0A7W4W3Y0_9GAMM</name>
<accession>A0A7W4W3Y0</accession>
<reference evidence="1 2" key="1">
    <citation type="submission" date="2020-08" db="EMBL/GenBank/DDBJ databases">
        <title>Genomic Encyclopedia of Type Strains, Phase III (KMG-III): the genomes of soil and plant-associated and newly described type strains.</title>
        <authorList>
            <person name="Whitman W."/>
        </authorList>
    </citation>
    <scope>NUCLEOTIDE SEQUENCE [LARGE SCALE GENOMIC DNA]</scope>
    <source>
        <strain evidence="1 2">CECT 8654</strain>
    </source>
</reference>
<comment type="caution">
    <text evidence="1">The sequence shown here is derived from an EMBL/GenBank/DDBJ whole genome shotgun (WGS) entry which is preliminary data.</text>
</comment>
<proteinExistence type="predicted"/>
<evidence type="ECO:0000313" key="1">
    <source>
        <dbReference type="EMBL" id="MBB3046890.1"/>
    </source>
</evidence>